<accession>A0A2K2DEC1</accession>
<dbReference type="Proteomes" id="UP000008810">
    <property type="component" value="Chromosome 2"/>
</dbReference>
<protein>
    <submittedName>
        <fullName evidence="1 2">Uncharacterized protein</fullName>
    </submittedName>
</protein>
<dbReference type="EnsemblPlants" id="PNT72646">
    <property type="protein sequence ID" value="PNT72646"/>
    <property type="gene ID" value="BRADI_2g47353v3"/>
</dbReference>
<evidence type="ECO:0000313" key="2">
    <source>
        <dbReference type="EnsemblPlants" id="PNT72646"/>
    </source>
</evidence>
<organism evidence="1">
    <name type="scientific">Brachypodium distachyon</name>
    <name type="common">Purple false brome</name>
    <name type="synonym">Trachynia distachya</name>
    <dbReference type="NCBI Taxonomy" id="15368"/>
    <lineage>
        <taxon>Eukaryota</taxon>
        <taxon>Viridiplantae</taxon>
        <taxon>Streptophyta</taxon>
        <taxon>Embryophyta</taxon>
        <taxon>Tracheophyta</taxon>
        <taxon>Spermatophyta</taxon>
        <taxon>Magnoliopsida</taxon>
        <taxon>Liliopsida</taxon>
        <taxon>Poales</taxon>
        <taxon>Poaceae</taxon>
        <taxon>BOP clade</taxon>
        <taxon>Pooideae</taxon>
        <taxon>Stipodae</taxon>
        <taxon>Brachypodieae</taxon>
        <taxon>Brachypodium</taxon>
    </lineage>
</organism>
<reference evidence="1" key="2">
    <citation type="submission" date="2017-06" db="EMBL/GenBank/DDBJ databases">
        <title>WGS assembly of Brachypodium distachyon.</title>
        <authorList>
            <consortium name="The International Brachypodium Initiative"/>
            <person name="Lucas S."/>
            <person name="Harmon-Smith M."/>
            <person name="Lail K."/>
            <person name="Tice H."/>
            <person name="Grimwood J."/>
            <person name="Bruce D."/>
            <person name="Barry K."/>
            <person name="Shu S."/>
            <person name="Lindquist E."/>
            <person name="Wang M."/>
            <person name="Pitluck S."/>
            <person name="Vogel J.P."/>
            <person name="Garvin D.F."/>
            <person name="Mockler T.C."/>
            <person name="Schmutz J."/>
            <person name="Rokhsar D."/>
            <person name="Bevan M.W."/>
        </authorList>
    </citation>
    <scope>NUCLEOTIDE SEQUENCE</scope>
    <source>
        <strain evidence="1">Bd21</strain>
    </source>
</reference>
<dbReference type="InParanoid" id="A0A2K2DEC1"/>
<gene>
    <name evidence="1" type="ORF">BRADI_2g47353v3</name>
</gene>
<sequence>MPEITARPPADGGSAVAVLPTMRKSSSVQSPRPRDLRRHWNLMKMLCSFI</sequence>
<name>A0A2K2DEC1_BRADI</name>
<evidence type="ECO:0000313" key="1">
    <source>
        <dbReference type="EMBL" id="PNT72646.1"/>
    </source>
</evidence>
<reference evidence="1 2" key="1">
    <citation type="journal article" date="2010" name="Nature">
        <title>Genome sequencing and analysis of the model grass Brachypodium distachyon.</title>
        <authorList>
            <consortium name="International Brachypodium Initiative"/>
        </authorList>
    </citation>
    <scope>NUCLEOTIDE SEQUENCE [LARGE SCALE GENOMIC DNA]</scope>
    <source>
        <strain evidence="1 2">Bd21</strain>
    </source>
</reference>
<dbReference type="EMBL" id="CM000881">
    <property type="protein sequence ID" value="PNT72646.1"/>
    <property type="molecule type" value="Genomic_DNA"/>
</dbReference>
<evidence type="ECO:0000313" key="3">
    <source>
        <dbReference type="Proteomes" id="UP000008810"/>
    </source>
</evidence>
<proteinExistence type="predicted"/>
<dbReference type="AlphaFoldDB" id="A0A2K2DEC1"/>
<reference evidence="2" key="3">
    <citation type="submission" date="2018-08" db="UniProtKB">
        <authorList>
            <consortium name="EnsemblPlants"/>
        </authorList>
    </citation>
    <scope>IDENTIFICATION</scope>
    <source>
        <strain evidence="2">cv. Bd21</strain>
    </source>
</reference>
<keyword evidence="3" id="KW-1185">Reference proteome</keyword>
<dbReference type="Gramene" id="PNT72646">
    <property type="protein sequence ID" value="PNT72646"/>
    <property type="gene ID" value="BRADI_2g47353v3"/>
</dbReference>